<name>A0A0F9WVT4_9ZZZZ</name>
<organism evidence="1">
    <name type="scientific">marine sediment metagenome</name>
    <dbReference type="NCBI Taxonomy" id="412755"/>
    <lineage>
        <taxon>unclassified sequences</taxon>
        <taxon>metagenomes</taxon>
        <taxon>ecological metagenomes</taxon>
    </lineage>
</organism>
<evidence type="ECO:0000313" key="1">
    <source>
        <dbReference type="EMBL" id="KKN90506.1"/>
    </source>
</evidence>
<dbReference type="EMBL" id="LAZR01000110">
    <property type="protein sequence ID" value="KKN90506.1"/>
    <property type="molecule type" value="Genomic_DNA"/>
</dbReference>
<proteinExistence type="predicted"/>
<gene>
    <name evidence="1" type="ORF">LCGC14_0228750</name>
</gene>
<comment type="caution">
    <text evidence="1">The sequence shown here is derived from an EMBL/GenBank/DDBJ whole genome shotgun (WGS) entry which is preliminary data.</text>
</comment>
<protein>
    <submittedName>
        <fullName evidence="1">Uncharacterized protein</fullName>
    </submittedName>
</protein>
<sequence length="267" mass="29954">MPEVIKAWVYNPTRALFGKKSSRAARYEVTCENPSDCDLFVVEKSCLLTGSCSGCKFGTKARKDGPTQRAKSFYGWISDEQDYCKSIDRGVIALKAYNRIFKTNGYYYLPYAGMSDAIFLDGAPLRSEWVPEEAMDSEQLARLCNAQPRNVWGEVVRRYQSHEVVKFLADIKIYYPDLFALLPDDQKARVETIDYVGRKADLTTLAPGPIEISKVDWQWDGVTLSRKGDILLQPVPGEATQTITPTPGAAVTITRNDQVTDKTVLLD</sequence>
<dbReference type="AlphaFoldDB" id="A0A0F9WVT4"/>
<reference evidence="1" key="1">
    <citation type="journal article" date="2015" name="Nature">
        <title>Complex archaea that bridge the gap between prokaryotes and eukaryotes.</title>
        <authorList>
            <person name="Spang A."/>
            <person name="Saw J.H."/>
            <person name="Jorgensen S.L."/>
            <person name="Zaremba-Niedzwiedzka K."/>
            <person name="Martijn J."/>
            <person name="Lind A.E."/>
            <person name="van Eijk R."/>
            <person name="Schleper C."/>
            <person name="Guy L."/>
            <person name="Ettema T.J."/>
        </authorList>
    </citation>
    <scope>NUCLEOTIDE SEQUENCE</scope>
</reference>
<accession>A0A0F9WVT4</accession>